<dbReference type="InterPro" id="IPR011060">
    <property type="entry name" value="RibuloseP-bd_barrel"/>
</dbReference>
<dbReference type="RefSeq" id="WP_256400243.1">
    <property type="nucleotide sequence ID" value="NZ_JANHJR010000002.1"/>
</dbReference>
<dbReference type="PIRSF" id="PIRSF005956">
    <property type="entry name" value="BtpA"/>
    <property type="match status" value="1"/>
</dbReference>
<dbReference type="Pfam" id="PF03437">
    <property type="entry name" value="BtpA"/>
    <property type="match status" value="1"/>
</dbReference>
<dbReference type="AlphaFoldDB" id="A0ABD6DFE2"/>
<dbReference type="Gene3D" id="3.20.20.70">
    <property type="entry name" value="Aldolase class I"/>
    <property type="match status" value="1"/>
</dbReference>
<evidence type="ECO:0000256" key="1">
    <source>
        <dbReference type="ARBA" id="ARBA00006007"/>
    </source>
</evidence>
<sequence length="269" mass="27954">MNLQETFGTDAPVVGMVHLPPLPGAPRFDGDRESLRERMLADARALEAGGVDGIMVENFGDAPFYPEDVPKHVVAEMAALATELVDDVSVPVGINVLRNDAEAALSIAAAVGADYVRVNAHVGATVTDQGLIQGKAHETMRLRDRLDADVAVLADVGVKHAAPLADRPMREELVDAVERGLADGIVVSGSGTGDPTDRSVLETARETIDDAVPGTPLFVGSGVTAETVGETLELADGVVVGTALKQGGGTTNPVDEERVRAVVAAARNR</sequence>
<dbReference type="PANTHER" id="PTHR21381">
    <property type="entry name" value="ZGC:162297"/>
    <property type="match status" value="1"/>
</dbReference>
<keyword evidence="3" id="KW-1185">Reference proteome</keyword>
<dbReference type="NCBIfam" id="TIGR00259">
    <property type="entry name" value="thylakoid_BtpA"/>
    <property type="match status" value="1"/>
</dbReference>
<dbReference type="EMBL" id="JBHUDO010000001">
    <property type="protein sequence ID" value="MFD1645004.1"/>
    <property type="molecule type" value="Genomic_DNA"/>
</dbReference>
<comment type="similarity">
    <text evidence="1">Belongs to the BtpA family.</text>
</comment>
<organism evidence="2 3">
    <name type="scientific">Haloarchaeobius litoreus</name>
    <dbReference type="NCBI Taxonomy" id="755306"/>
    <lineage>
        <taxon>Archaea</taxon>
        <taxon>Methanobacteriati</taxon>
        <taxon>Methanobacteriota</taxon>
        <taxon>Stenosarchaea group</taxon>
        <taxon>Halobacteria</taxon>
        <taxon>Halobacteriales</taxon>
        <taxon>Halorubellaceae</taxon>
        <taxon>Haloarchaeobius</taxon>
    </lineage>
</organism>
<evidence type="ECO:0000313" key="3">
    <source>
        <dbReference type="Proteomes" id="UP001597034"/>
    </source>
</evidence>
<evidence type="ECO:0000313" key="2">
    <source>
        <dbReference type="EMBL" id="MFD1645004.1"/>
    </source>
</evidence>
<name>A0ABD6DFE2_9EURY</name>
<dbReference type="Proteomes" id="UP001597034">
    <property type="component" value="Unassembled WGS sequence"/>
</dbReference>
<proteinExistence type="inferred from homology"/>
<accession>A0ABD6DFE2</accession>
<comment type="caution">
    <text evidence="2">The sequence shown here is derived from an EMBL/GenBank/DDBJ whole genome shotgun (WGS) entry which is preliminary data.</text>
</comment>
<dbReference type="InterPro" id="IPR005137">
    <property type="entry name" value="BtpA"/>
</dbReference>
<dbReference type="SUPFAM" id="SSF51366">
    <property type="entry name" value="Ribulose-phoshate binding barrel"/>
    <property type="match status" value="1"/>
</dbReference>
<dbReference type="InterPro" id="IPR013785">
    <property type="entry name" value="Aldolase_TIM"/>
</dbReference>
<protein>
    <submittedName>
        <fullName evidence="2">BtpA/SgcQ family protein</fullName>
    </submittedName>
</protein>
<dbReference type="PANTHER" id="PTHR21381:SF3">
    <property type="entry name" value="SGC REGION PROTEIN SGCQ-RELATED"/>
    <property type="match status" value="1"/>
</dbReference>
<gene>
    <name evidence="2" type="ORF">ACFSBL_04830</name>
</gene>
<dbReference type="CDD" id="cd04722">
    <property type="entry name" value="TIM_phosphate_binding"/>
    <property type="match status" value="1"/>
</dbReference>
<reference evidence="2 3" key="1">
    <citation type="journal article" date="2019" name="Int. J. Syst. Evol. Microbiol.">
        <title>The Global Catalogue of Microorganisms (GCM) 10K type strain sequencing project: providing services to taxonomists for standard genome sequencing and annotation.</title>
        <authorList>
            <consortium name="The Broad Institute Genomics Platform"/>
            <consortium name="The Broad Institute Genome Sequencing Center for Infectious Disease"/>
            <person name="Wu L."/>
            <person name="Ma J."/>
        </authorList>
    </citation>
    <scope>NUCLEOTIDE SEQUENCE [LARGE SCALE GENOMIC DNA]</scope>
    <source>
        <strain evidence="2 3">CGMCC 1.10390</strain>
    </source>
</reference>